<evidence type="ECO:0000256" key="2">
    <source>
        <dbReference type="ARBA" id="ARBA00023015"/>
    </source>
</evidence>
<dbReference type="PRINTS" id="PR00039">
    <property type="entry name" value="HTHLYSR"/>
</dbReference>
<dbReference type="InterPro" id="IPR036390">
    <property type="entry name" value="WH_DNA-bd_sf"/>
</dbReference>
<keyword evidence="3" id="KW-0238">DNA-binding</keyword>
<dbReference type="InterPro" id="IPR036388">
    <property type="entry name" value="WH-like_DNA-bd_sf"/>
</dbReference>
<comment type="similarity">
    <text evidence="1">Belongs to the LysR transcriptional regulatory family.</text>
</comment>
<evidence type="ECO:0000259" key="5">
    <source>
        <dbReference type="PROSITE" id="PS50931"/>
    </source>
</evidence>
<dbReference type="GO" id="GO:0003700">
    <property type="term" value="F:DNA-binding transcription factor activity"/>
    <property type="evidence" value="ECO:0007669"/>
    <property type="project" value="InterPro"/>
</dbReference>
<dbReference type="InterPro" id="IPR000847">
    <property type="entry name" value="LysR_HTH_N"/>
</dbReference>
<accession>A0A937FI99</accession>
<dbReference type="Proteomes" id="UP000623681">
    <property type="component" value="Unassembled WGS sequence"/>
</dbReference>
<dbReference type="Pfam" id="PF03466">
    <property type="entry name" value="LysR_substrate"/>
    <property type="match status" value="1"/>
</dbReference>
<dbReference type="PANTHER" id="PTHR30419">
    <property type="entry name" value="HTH-TYPE TRANSCRIPTIONAL REGULATOR YBHD"/>
    <property type="match status" value="1"/>
</dbReference>
<dbReference type="Pfam" id="PF00126">
    <property type="entry name" value="HTH_1"/>
    <property type="match status" value="1"/>
</dbReference>
<keyword evidence="4" id="KW-0804">Transcription</keyword>
<evidence type="ECO:0000313" key="6">
    <source>
        <dbReference type="EMBL" id="MBL4931941.1"/>
    </source>
</evidence>
<dbReference type="FunFam" id="1.10.10.10:FF:000001">
    <property type="entry name" value="LysR family transcriptional regulator"/>
    <property type="match status" value="1"/>
</dbReference>
<dbReference type="EMBL" id="JAESWA010000022">
    <property type="protein sequence ID" value="MBL4931941.1"/>
    <property type="molecule type" value="Genomic_DNA"/>
</dbReference>
<sequence>MEIKQIKYFIQVCKDRSVSKAAENLHISQQGLSKIIKNLENEFEVELFERTSKGVILTEFGSLLLEKSEKIIEEFDLMLDFLNDKANLQKRTISLGLPNILYSDLFSLIICEFNERHPDVNLEIVELGSYACERYMEKDLLDISFAVKPINASKLGFIPVATSDVMLLVNKNHYLANRKEVELKELADEQFIMLTTDYKSRHLIIESCIREGFNPNIIFTTSQLDRIIGLVAHNKGIAILPELNSINAAKNNDKISVISFKDKPFKIEVGFITNKFKKINIITKKFINYTLGYFKDNEIS</sequence>
<evidence type="ECO:0000256" key="4">
    <source>
        <dbReference type="ARBA" id="ARBA00023163"/>
    </source>
</evidence>
<keyword evidence="7" id="KW-1185">Reference proteome</keyword>
<dbReference type="GO" id="GO:0003677">
    <property type="term" value="F:DNA binding"/>
    <property type="evidence" value="ECO:0007669"/>
    <property type="project" value="UniProtKB-KW"/>
</dbReference>
<dbReference type="PANTHER" id="PTHR30419:SF8">
    <property type="entry name" value="NITROGEN ASSIMILATION TRANSCRIPTIONAL ACTIVATOR-RELATED"/>
    <property type="match status" value="1"/>
</dbReference>
<evidence type="ECO:0000256" key="3">
    <source>
        <dbReference type="ARBA" id="ARBA00023125"/>
    </source>
</evidence>
<dbReference type="GO" id="GO:0005829">
    <property type="term" value="C:cytosol"/>
    <property type="evidence" value="ECO:0007669"/>
    <property type="project" value="TreeGrafter"/>
</dbReference>
<reference evidence="6" key="1">
    <citation type="submission" date="2021-01" db="EMBL/GenBank/DDBJ databases">
        <title>Genome public.</title>
        <authorList>
            <person name="Liu C."/>
            <person name="Sun Q."/>
        </authorList>
    </citation>
    <scope>NUCLEOTIDE SEQUENCE</scope>
    <source>
        <strain evidence="6">YIM B02565</strain>
    </source>
</reference>
<organism evidence="6 7">
    <name type="scientific">Clostridium paridis</name>
    <dbReference type="NCBI Taxonomy" id="2803863"/>
    <lineage>
        <taxon>Bacteria</taxon>
        <taxon>Bacillati</taxon>
        <taxon>Bacillota</taxon>
        <taxon>Clostridia</taxon>
        <taxon>Eubacteriales</taxon>
        <taxon>Clostridiaceae</taxon>
        <taxon>Clostridium</taxon>
    </lineage>
</organism>
<dbReference type="PROSITE" id="PS50931">
    <property type="entry name" value="HTH_LYSR"/>
    <property type="match status" value="1"/>
</dbReference>
<dbReference type="InterPro" id="IPR050950">
    <property type="entry name" value="HTH-type_LysR_regulators"/>
</dbReference>
<dbReference type="AlphaFoldDB" id="A0A937FI99"/>
<keyword evidence="2" id="KW-0805">Transcription regulation</keyword>
<gene>
    <name evidence="6" type="ORF">JK634_08995</name>
</gene>
<comment type="caution">
    <text evidence="6">The sequence shown here is derived from an EMBL/GenBank/DDBJ whole genome shotgun (WGS) entry which is preliminary data.</text>
</comment>
<proteinExistence type="inferred from homology"/>
<evidence type="ECO:0000256" key="1">
    <source>
        <dbReference type="ARBA" id="ARBA00009437"/>
    </source>
</evidence>
<dbReference type="Gene3D" id="1.10.10.10">
    <property type="entry name" value="Winged helix-like DNA-binding domain superfamily/Winged helix DNA-binding domain"/>
    <property type="match status" value="1"/>
</dbReference>
<feature type="domain" description="HTH lysR-type" evidence="5">
    <location>
        <begin position="1"/>
        <end position="58"/>
    </location>
</feature>
<dbReference type="InterPro" id="IPR005119">
    <property type="entry name" value="LysR_subst-bd"/>
</dbReference>
<name>A0A937FI99_9CLOT</name>
<evidence type="ECO:0000313" key="7">
    <source>
        <dbReference type="Proteomes" id="UP000623681"/>
    </source>
</evidence>
<dbReference type="SUPFAM" id="SSF53850">
    <property type="entry name" value="Periplasmic binding protein-like II"/>
    <property type="match status" value="1"/>
</dbReference>
<dbReference type="RefSeq" id="WP_202767321.1">
    <property type="nucleotide sequence ID" value="NZ_JAESWA010000022.1"/>
</dbReference>
<dbReference type="Gene3D" id="3.40.190.290">
    <property type="match status" value="1"/>
</dbReference>
<protein>
    <submittedName>
        <fullName evidence="6">LysR family transcriptional regulator</fullName>
    </submittedName>
</protein>
<dbReference type="SUPFAM" id="SSF46785">
    <property type="entry name" value="Winged helix' DNA-binding domain"/>
    <property type="match status" value="1"/>
</dbReference>